<keyword evidence="10" id="KW-1185">Reference proteome</keyword>
<feature type="transmembrane region" description="Helical" evidence="7">
    <location>
        <begin position="234"/>
        <end position="261"/>
    </location>
</feature>
<dbReference type="Pfam" id="PF00528">
    <property type="entry name" value="BPD_transp_1"/>
    <property type="match status" value="1"/>
</dbReference>
<keyword evidence="3" id="KW-1003">Cell membrane</keyword>
<dbReference type="CDD" id="cd06261">
    <property type="entry name" value="TM_PBP2"/>
    <property type="match status" value="1"/>
</dbReference>
<gene>
    <name evidence="9" type="ORF">GCM10007108_02240</name>
</gene>
<evidence type="ECO:0000256" key="2">
    <source>
        <dbReference type="ARBA" id="ARBA00022448"/>
    </source>
</evidence>
<dbReference type="GO" id="GO:0055085">
    <property type="term" value="P:transmembrane transport"/>
    <property type="evidence" value="ECO:0007669"/>
    <property type="project" value="InterPro"/>
</dbReference>
<dbReference type="PROSITE" id="PS50928">
    <property type="entry name" value="ABC_TM1"/>
    <property type="match status" value="1"/>
</dbReference>
<protein>
    <submittedName>
        <fullName evidence="9">Peptide transporter permease</fullName>
    </submittedName>
</protein>
<comment type="caution">
    <text evidence="9">The sequence shown here is derived from an EMBL/GenBank/DDBJ whole genome shotgun (WGS) entry which is preliminary data.</text>
</comment>
<dbReference type="Proteomes" id="UP000632195">
    <property type="component" value="Unassembled WGS sequence"/>
</dbReference>
<accession>A0AA37F8R5</accession>
<dbReference type="PANTHER" id="PTHR43386">
    <property type="entry name" value="OLIGOPEPTIDE TRANSPORT SYSTEM PERMEASE PROTEIN APPC"/>
    <property type="match status" value="1"/>
</dbReference>
<feature type="transmembrane region" description="Helical" evidence="7">
    <location>
        <begin position="34"/>
        <end position="54"/>
    </location>
</feature>
<sequence length="315" mass="34840">MTTEVKTGLQVSGVARARSRFFDYIRQMSRDKSAILGMVIVGLFLLWALIQGIMEVLSGFFHDPRLGYALLPSNPFKIDFADELLPPSHSSLAMLFGTNALGESILSRMLYAMPRDAFVSLVIVLVAIVIGALLGITAGYRGGWVDTIIMRITDTFLSLPALVLVIAISIPLKASFSSVLIGLTIVWWPTYARFFRAQTLQVKARDYVESAKLYNVKPWALFFRYLFLNSVDPVIAYAALDFGNVILTYSTLAFLGIGITTPIPELGSMASNGLGYLPGDWWYSLFPGLAILIIVVGFVLVGDRFQDVINNRIEY</sequence>
<dbReference type="SUPFAM" id="SSF161098">
    <property type="entry name" value="MetI-like"/>
    <property type="match status" value="1"/>
</dbReference>
<feature type="transmembrane region" description="Helical" evidence="7">
    <location>
        <begin position="281"/>
        <end position="302"/>
    </location>
</feature>
<dbReference type="EMBL" id="BMNY01000001">
    <property type="protein sequence ID" value="GGM67752.1"/>
    <property type="molecule type" value="Genomic_DNA"/>
</dbReference>
<organism evidence="9 10">
    <name type="scientific">Thermogymnomonas acidicola</name>
    <dbReference type="NCBI Taxonomy" id="399579"/>
    <lineage>
        <taxon>Archaea</taxon>
        <taxon>Methanobacteriati</taxon>
        <taxon>Thermoplasmatota</taxon>
        <taxon>Thermoplasmata</taxon>
        <taxon>Thermoplasmatales</taxon>
        <taxon>Thermogymnomonas</taxon>
    </lineage>
</organism>
<evidence type="ECO:0000259" key="8">
    <source>
        <dbReference type="PROSITE" id="PS50928"/>
    </source>
</evidence>
<evidence type="ECO:0000256" key="6">
    <source>
        <dbReference type="ARBA" id="ARBA00023136"/>
    </source>
</evidence>
<dbReference type="Gene3D" id="1.10.3720.10">
    <property type="entry name" value="MetI-like"/>
    <property type="match status" value="1"/>
</dbReference>
<dbReference type="InterPro" id="IPR035906">
    <property type="entry name" value="MetI-like_sf"/>
</dbReference>
<proteinExistence type="inferred from homology"/>
<evidence type="ECO:0000256" key="1">
    <source>
        <dbReference type="ARBA" id="ARBA00004651"/>
    </source>
</evidence>
<keyword evidence="4 7" id="KW-0812">Transmembrane</keyword>
<feature type="transmembrane region" description="Helical" evidence="7">
    <location>
        <begin position="176"/>
        <end position="195"/>
    </location>
</feature>
<name>A0AA37F8R5_9ARCH</name>
<dbReference type="InterPro" id="IPR000515">
    <property type="entry name" value="MetI-like"/>
</dbReference>
<evidence type="ECO:0000256" key="5">
    <source>
        <dbReference type="ARBA" id="ARBA00022989"/>
    </source>
</evidence>
<keyword evidence="5 7" id="KW-1133">Transmembrane helix</keyword>
<dbReference type="AlphaFoldDB" id="A0AA37F8R5"/>
<feature type="transmembrane region" description="Helical" evidence="7">
    <location>
        <begin position="148"/>
        <end position="170"/>
    </location>
</feature>
<evidence type="ECO:0000313" key="10">
    <source>
        <dbReference type="Proteomes" id="UP000632195"/>
    </source>
</evidence>
<comment type="similarity">
    <text evidence="7">Belongs to the binding-protein-dependent transport system permease family.</text>
</comment>
<feature type="domain" description="ABC transmembrane type-1" evidence="8">
    <location>
        <begin position="117"/>
        <end position="302"/>
    </location>
</feature>
<comment type="subcellular location">
    <subcellularLocation>
        <location evidence="1 7">Cell membrane</location>
        <topology evidence="1 7">Multi-pass membrane protein</topology>
    </subcellularLocation>
</comment>
<dbReference type="GO" id="GO:0005886">
    <property type="term" value="C:plasma membrane"/>
    <property type="evidence" value="ECO:0007669"/>
    <property type="project" value="UniProtKB-SubCell"/>
</dbReference>
<dbReference type="InterPro" id="IPR050366">
    <property type="entry name" value="BP-dependent_transpt_permease"/>
</dbReference>
<evidence type="ECO:0000313" key="9">
    <source>
        <dbReference type="EMBL" id="GGM67752.1"/>
    </source>
</evidence>
<keyword evidence="6 7" id="KW-0472">Membrane</keyword>
<dbReference type="PANTHER" id="PTHR43386:SF1">
    <property type="entry name" value="D,D-DIPEPTIDE TRANSPORT SYSTEM PERMEASE PROTEIN DDPC-RELATED"/>
    <property type="match status" value="1"/>
</dbReference>
<evidence type="ECO:0000256" key="4">
    <source>
        <dbReference type="ARBA" id="ARBA00022692"/>
    </source>
</evidence>
<keyword evidence="2 7" id="KW-0813">Transport</keyword>
<feature type="transmembrane region" description="Helical" evidence="7">
    <location>
        <begin position="117"/>
        <end position="136"/>
    </location>
</feature>
<evidence type="ECO:0000256" key="3">
    <source>
        <dbReference type="ARBA" id="ARBA00022475"/>
    </source>
</evidence>
<reference evidence="9" key="1">
    <citation type="journal article" date="2014" name="Int. J. Syst. Evol. Microbiol.">
        <title>Complete genome sequence of Corynebacterium casei LMG S-19264T (=DSM 44701T), isolated from a smear-ripened cheese.</title>
        <authorList>
            <consortium name="US DOE Joint Genome Institute (JGI-PGF)"/>
            <person name="Walter F."/>
            <person name="Albersmeier A."/>
            <person name="Kalinowski J."/>
            <person name="Ruckert C."/>
        </authorList>
    </citation>
    <scope>NUCLEOTIDE SEQUENCE</scope>
    <source>
        <strain evidence="9">JCM 13583</strain>
    </source>
</reference>
<evidence type="ECO:0000256" key="7">
    <source>
        <dbReference type="RuleBase" id="RU363032"/>
    </source>
</evidence>
<reference evidence="9" key="2">
    <citation type="submission" date="2022-09" db="EMBL/GenBank/DDBJ databases">
        <authorList>
            <person name="Sun Q."/>
            <person name="Ohkuma M."/>
        </authorList>
    </citation>
    <scope>NUCLEOTIDE SEQUENCE</scope>
    <source>
        <strain evidence="9">JCM 13583</strain>
    </source>
</reference>